<dbReference type="Pfam" id="PF00027">
    <property type="entry name" value="cNMP_binding"/>
    <property type="match status" value="1"/>
</dbReference>
<keyword evidence="3" id="KW-1185">Reference proteome</keyword>
<comment type="caution">
    <text evidence="2">The sequence shown here is derived from an EMBL/GenBank/DDBJ whole genome shotgun (WGS) entry which is preliminary data.</text>
</comment>
<gene>
    <name evidence="2" type="ORF">A4H97_27995</name>
</gene>
<evidence type="ECO:0000313" key="2">
    <source>
        <dbReference type="EMBL" id="OQP49736.1"/>
    </source>
</evidence>
<dbReference type="OrthoDB" id="667553at2"/>
<dbReference type="EMBL" id="LVXG01000013">
    <property type="protein sequence ID" value="OQP49736.1"/>
    <property type="molecule type" value="Genomic_DNA"/>
</dbReference>
<evidence type="ECO:0000259" key="1">
    <source>
        <dbReference type="PROSITE" id="PS50042"/>
    </source>
</evidence>
<dbReference type="InterPro" id="IPR018490">
    <property type="entry name" value="cNMP-bd_dom_sf"/>
</dbReference>
<feature type="domain" description="Cyclic nucleotide-binding" evidence="1">
    <location>
        <begin position="10"/>
        <end position="112"/>
    </location>
</feature>
<organism evidence="2 3">
    <name type="scientific">Niastella yeongjuensis</name>
    <dbReference type="NCBI Taxonomy" id="354355"/>
    <lineage>
        <taxon>Bacteria</taxon>
        <taxon>Pseudomonadati</taxon>
        <taxon>Bacteroidota</taxon>
        <taxon>Chitinophagia</taxon>
        <taxon>Chitinophagales</taxon>
        <taxon>Chitinophagaceae</taxon>
        <taxon>Niastella</taxon>
    </lineage>
</organism>
<proteinExistence type="predicted"/>
<dbReference type="InterPro" id="IPR014710">
    <property type="entry name" value="RmlC-like_jellyroll"/>
</dbReference>
<dbReference type="Gene3D" id="2.60.120.10">
    <property type="entry name" value="Jelly Rolls"/>
    <property type="match status" value="1"/>
</dbReference>
<reference evidence="3" key="1">
    <citation type="submission" date="2016-04" db="EMBL/GenBank/DDBJ databases">
        <authorList>
            <person name="Chen L."/>
            <person name="Zhuang W."/>
            <person name="Wang G."/>
        </authorList>
    </citation>
    <scope>NUCLEOTIDE SEQUENCE [LARGE SCALE GENOMIC DNA]</scope>
    <source>
        <strain evidence="3">17621</strain>
    </source>
</reference>
<dbReference type="PROSITE" id="PS50042">
    <property type="entry name" value="CNMP_BINDING_3"/>
    <property type="match status" value="1"/>
</dbReference>
<dbReference type="Proteomes" id="UP000192610">
    <property type="component" value="Unassembled WGS sequence"/>
</dbReference>
<dbReference type="RefSeq" id="WP_081200033.1">
    <property type="nucleotide sequence ID" value="NZ_FOCZ01000015.1"/>
</dbReference>
<dbReference type="STRING" id="354355.SAMN05660816_05836"/>
<name>A0A1V9EUA2_9BACT</name>
<dbReference type="CDD" id="cd00038">
    <property type="entry name" value="CAP_ED"/>
    <property type="match status" value="1"/>
</dbReference>
<dbReference type="AlphaFoldDB" id="A0A1V9EUA2"/>
<dbReference type="InterPro" id="IPR000595">
    <property type="entry name" value="cNMP-bd_dom"/>
</dbReference>
<evidence type="ECO:0000313" key="3">
    <source>
        <dbReference type="Proteomes" id="UP000192610"/>
    </source>
</evidence>
<dbReference type="SUPFAM" id="SSF51206">
    <property type="entry name" value="cAMP-binding domain-like"/>
    <property type="match status" value="1"/>
</dbReference>
<protein>
    <submittedName>
        <fullName evidence="2">Crp/Fnr family transcriptional regulator</fullName>
    </submittedName>
</protein>
<accession>A0A1V9EUA2</accession>
<sequence>MEALFNSLAFFVPVGEPEKEIIATLFTEKQFKKGEPFLLEGKVCRQVGFISKGLMRYFLTRDGEEKTFYFAREYEFVSNYESFVPQIPSLKSIEALEDTTAYVISYDNLNRLYATMANGERMGRLIMEQVFVQALQNLNSFYSDTPEQRYEKLLQTHPDLQQRIPQYYIASCVGVKPQSLSRIRKRLSLR</sequence>